<evidence type="ECO:0000313" key="7">
    <source>
        <dbReference type="Proteomes" id="UP000502136"/>
    </source>
</evidence>
<dbReference type="Proteomes" id="UP000502136">
    <property type="component" value="Chromosome"/>
</dbReference>
<comment type="similarity">
    <text evidence="1">Belongs to the LysR transcriptional regulatory family.</text>
</comment>
<reference evidence="6 7" key="1">
    <citation type="submission" date="2020-04" db="EMBL/GenBank/DDBJ databases">
        <title>Novel Paenibacillus strain UniB2 isolated from commercial digestive syrup.</title>
        <authorList>
            <person name="Thorat V."/>
            <person name="Kirdat K."/>
            <person name="Tiwarekar B."/>
            <person name="Yadav A."/>
        </authorList>
    </citation>
    <scope>NUCLEOTIDE SEQUENCE [LARGE SCALE GENOMIC DNA]</scope>
    <source>
        <strain evidence="6 7">UniB2</strain>
    </source>
</reference>
<dbReference type="FunFam" id="1.10.10.10:FF:000001">
    <property type="entry name" value="LysR family transcriptional regulator"/>
    <property type="match status" value="1"/>
</dbReference>
<dbReference type="GO" id="GO:0003677">
    <property type="term" value="F:DNA binding"/>
    <property type="evidence" value="ECO:0007669"/>
    <property type="project" value="UniProtKB-KW"/>
</dbReference>
<dbReference type="SUPFAM" id="SSF46785">
    <property type="entry name" value="Winged helix' DNA-binding domain"/>
    <property type="match status" value="1"/>
</dbReference>
<dbReference type="GO" id="GO:0003700">
    <property type="term" value="F:DNA-binding transcription factor activity"/>
    <property type="evidence" value="ECO:0007669"/>
    <property type="project" value="InterPro"/>
</dbReference>
<dbReference type="GO" id="GO:0005829">
    <property type="term" value="C:cytosol"/>
    <property type="evidence" value="ECO:0007669"/>
    <property type="project" value="TreeGrafter"/>
</dbReference>
<dbReference type="CDD" id="cd08438">
    <property type="entry name" value="PBP2_CidR"/>
    <property type="match status" value="1"/>
</dbReference>
<dbReference type="InterPro" id="IPR000847">
    <property type="entry name" value="LysR_HTH_N"/>
</dbReference>
<keyword evidence="3" id="KW-0238">DNA-binding</keyword>
<dbReference type="InterPro" id="IPR005119">
    <property type="entry name" value="LysR_subst-bd"/>
</dbReference>
<dbReference type="InterPro" id="IPR036388">
    <property type="entry name" value="WH-like_DNA-bd_sf"/>
</dbReference>
<dbReference type="PRINTS" id="PR00039">
    <property type="entry name" value="HTHLYSR"/>
</dbReference>
<dbReference type="Pfam" id="PF00126">
    <property type="entry name" value="HTH_1"/>
    <property type="match status" value="1"/>
</dbReference>
<dbReference type="EMBL" id="CP051428">
    <property type="protein sequence ID" value="QJC50717.1"/>
    <property type="molecule type" value="Genomic_DNA"/>
</dbReference>
<evidence type="ECO:0000256" key="3">
    <source>
        <dbReference type="ARBA" id="ARBA00023125"/>
    </source>
</evidence>
<keyword evidence="2" id="KW-0805">Transcription regulation</keyword>
<dbReference type="KEGG" id="palr:HGI30_03415"/>
<feature type="domain" description="HTH lysR-type" evidence="5">
    <location>
        <begin position="1"/>
        <end position="58"/>
    </location>
</feature>
<dbReference type="InterPro" id="IPR036390">
    <property type="entry name" value="WH_DNA-bd_sf"/>
</dbReference>
<protein>
    <submittedName>
        <fullName evidence="6">LysR family transcriptional regulator</fullName>
    </submittedName>
</protein>
<proteinExistence type="inferred from homology"/>
<evidence type="ECO:0000256" key="1">
    <source>
        <dbReference type="ARBA" id="ARBA00009437"/>
    </source>
</evidence>
<evidence type="ECO:0000313" key="6">
    <source>
        <dbReference type="EMBL" id="QJC50717.1"/>
    </source>
</evidence>
<dbReference type="RefSeq" id="WP_168906372.1">
    <property type="nucleotide sequence ID" value="NZ_CP051428.1"/>
</dbReference>
<keyword evidence="4" id="KW-0804">Transcription</keyword>
<dbReference type="AlphaFoldDB" id="A0A6H2GTJ1"/>
<dbReference type="Gene3D" id="1.10.10.10">
    <property type="entry name" value="Winged helix-like DNA-binding domain superfamily/Winged helix DNA-binding domain"/>
    <property type="match status" value="1"/>
</dbReference>
<evidence type="ECO:0000259" key="5">
    <source>
        <dbReference type="PROSITE" id="PS50931"/>
    </source>
</evidence>
<gene>
    <name evidence="6" type="ORF">HGI30_03415</name>
</gene>
<evidence type="ECO:0000256" key="2">
    <source>
        <dbReference type="ARBA" id="ARBA00023015"/>
    </source>
</evidence>
<dbReference type="Gene3D" id="3.40.190.290">
    <property type="match status" value="1"/>
</dbReference>
<dbReference type="Pfam" id="PF03466">
    <property type="entry name" value="LysR_substrate"/>
    <property type="match status" value="1"/>
</dbReference>
<evidence type="ECO:0000256" key="4">
    <source>
        <dbReference type="ARBA" id="ARBA00023163"/>
    </source>
</evidence>
<dbReference type="InterPro" id="IPR050950">
    <property type="entry name" value="HTH-type_LysR_regulators"/>
</dbReference>
<keyword evidence="7" id="KW-1185">Reference proteome</keyword>
<sequence length="299" mass="34206">MEIRQLTYFSAVARHGSFTKAAQELHVTQPTLSKMVRLLEEELGATLFDRSSKPIALTDAGETILRSSQGILSSIDTMAAELDDVMQARKGTLRLGIPPMIGVHVFPSLIERFHSRYPQIRLQLVERGGKRIEEEVDSGELDVGLVILPMAQEDKFHLLPCMDETLHLIAPRDHWAAGRESVELGELEREPFLLFRDEFTLHHLILDHCRQAGFEPQVAFESSQWDFMVQLVRARFGITLLPGGMRRSLDPERFLVLPVVRPTMTWSLNMIWKKDKYLSFAAREWIAFMRQEWPAGTQA</sequence>
<name>A0A6H2GTJ1_9BACL</name>
<dbReference type="PANTHER" id="PTHR30419">
    <property type="entry name" value="HTH-TYPE TRANSCRIPTIONAL REGULATOR YBHD"/>
    <property type="match status" value="1"/>
</dbReference>
<accession>A0A6H2GTJ1</accession>
<dbReference type="PROSITE" id="PS50931">
    <property type="entry name" value="HTH_LYSR"/>
    <property type="match status" value="1"/>
</dbReference>
<dbReference type="SUPFAM" id="SSF53850">
    <property type="entry name" value="Periplasmic binding protein-like II"/>
    <property type="match status" value="1"/>
</dbReference>
<dbReference type="PANTHER" id="PTHR30419:SF8">
    <property type="entry name" value="NITROGEN ASSIMILATION TRANSCRIPTIONAL ACTIVATOR-RELATED"/>
    <property type="match status" value="1"/>
</dbReference>
<organism evidence="6 7">
    <name type="scientific">Paenibacillus albicereus</name>
    <dbReference type="NCBI Taxonomy" id="2726185"/>
    <lineage>
        <taxon>Bacteria</taxon>
        <taxon>Bacillati</taxon>
        <taxon>Bacillota</taxon>
        <taxon>Bacilli</taxon>
        <taxon>Bacillales</taxon>
        <taxon>Paenibacillaceae</taxon>
        <taxon>Paenibacillus</taxon>
    </lineage>
</organism>